<dbReference type="Proteomes" id="UP000031937">
    <property type="component" value="Unassembled WGS sequence"/>
</dbReference>
<comment type="caution">
    <text evidence="3">The sequence shown here is derived from an EMBL/GenBank/DDBJ whole genome shotgun (WGS) entry which is preliminary data.</text>
</comment>
<evidence type="ECO:0000313" key="4">
    <source>
        <dbReference type="Proteomes" id="UP000031937"/>
    </source>
</evidence>
<evidence type="ECO:0000313" key="3">
    <source>
        <dbReference type="EMBL" id="KIO42564.1"/>
    </source>
</evidence>
<gene>
    <name evidence="3" type="ORF">BA92_14455</name>
    <name evidence="2" type="ORF">IE90_14430</name>
</gene>
<proteinExistence type="predicted"/>
<dbReference type="InterPro" id="IPR032183">
    <property type="entry name" value="PKD-like"/>
</dbReference>
<dbReference type="EMBL" id="JPIT01000039">
    <property type="protein sequence ID" value="KIO42478.1"/>
    <property type="molecule type" value="Genomic_DNA"/>
</dbReference>
<feature type="chain" id="PRO_5043118885" evidence="1">
    <location>
        <begin position="23"/>
        <end position="530"/>
    </location>
</feature>
<keyword evidence="1" id="KW-0732">Signal</keyword>
<name>A0A0C3RD10_9PORP</name>
<dbReference type="AlphaFoldDB" id="A0A0C3RD10"/>
<evidence type="ECO:0000313" key="2">
    <source>
        <dbReference type="EMBL" id="KIO42478.1"/>
    </source>
</evidence>
<organism evidence="3 5">
    <name type="scientific">Sanguibacteroides justesenii</name>
    <dbReference type="NCBI Taxonomy" id="1547597"/>
    <lineage>
        <taxon>Bacteria</taxon>
        <taxon>Pseudomonadati</taxon>
        <taxon>Bacteroidota</taxon>
        <taxon>Bacteroidia</taxon>
        <taxon>Bacteroidales</taxon>
        <taxon>Porphyromonadaceae</taxon>
        <taxon>Sanguibacteroides</taxon>
    </lineage>
</organism>
<keyword evidence="5" id="KW-1185">Reference proteome</keyword>
<dbReference type="Proteomes" id="UP000031980">
    <property type="component" value="Unassembled WGS sequence"/>
</dbReference>
<evidence type="ECO:0000313" key="5">
    <source>
        <dbReference type="Proteomes" id="UP000031980"/>
    </source>
</evidence>
<reference evidence="3 5" key="1">
    <citation type="submission" date="2014-07" db="EMBL/GenBank/DDBJ databases">
        <title>Porphyromonadaceae bacterium OUH 308042 = ATCC BAA-2681 = DSM 28342 draft genome.</title>
        <authorList>
            <person name="Sydenham T.V."/>
            <person name="Hasman H."/>
            <person name="Justensen U.S."/>
        </authorList>
    </citation>
    <scope>NUCLEOTIDE SEQUENCE [LARGE SCALE GENOMIC DNA]</scope>
    <source>
        <strain evidence="3 5">OUH 308042</strain>
    </source>
</reference>
<evidence type="ECO:0000256" key="1">
    <source>
        <dbReference type="SAM" id="SignalP"/>
    </source>
</evidence>
<accession>A0A0C3RD10</accession>
<reference evidence="2 4" key="2">
    <citation type="submission" date="2014-07" db="EMBL/GenBank/DDBJ databases">
        <title>Porphyromonadaceae bacterium OUH 334697 = ATCC BAA-2682 = DSM 28341 draft genome.</title>
        <authorList>
            <person name="Sydenham T.V."/>
            <person name="Hasman H."/>
            <person name="Justesen U.S."/>
        </authorList>
    </citation>
    <scope>NUCLEOTIDE SEQUENCE [LARGE SCALE GENOMIC DNA]</scope>
    <source>
        <strain evidence="2 4">OUH 334697</strain>
    </source>
</reference>
<feature type="signal peptide" evidence="1">
    <location>
        <begin position="1"/>
        <end position="22"/>
    </location>
</feature>
<dbReference type="Pfam" id="PF16407">
    <property type="entry name" value="PKD_2"/>
    <property type="match status" value="1"/>
</dbReference>
<sequence>MMKNKILLGCLFLAALLIGCFDDEGTYDYKEINGPVWDYNYSSSPVYIRAYEGDSTKATVPMHFEGDSSNFRFEWRTYDGKLFCEERVLAISTDTLFSRLGITSYTEIPQTGTFTAVDQSTGMKFVARLWFYTYGRYRRGNVLILSENGSNAKLSCYSQKTETVNGVSKVVYSLQDNVFEVANADMKLEGTPRGLYANHDNAISSSMAATTVLTSKGIYVVNNENMKFAGELKDEFMSGAPANFDVVSAFHRSRLSLLATADGKLYQRVKTASWLGGKFQSEPYIVDEKGYQVTGFGLGRTPSGGYISPCWDEKNRRILMIKMNSEPFNIFPLTYVEGAEYPDPVWAMPEGTEVLHLFAGEYYNYLGNVYKYSIIYNDKDGKTWLTDFIVNRATGLVVQHEEAGKQAFPGGNLPKGTKFLTSAANYGAPISNNYIFYSKGKEIHYVNRENNTTGSLMSSPFVANVVAFIYNASNIDYNKLYVALENGDFFAIDISNIITPKIIEETRFNVGGKIVDLLELAYNSYTDFYK</sequence>
<dbReference type="RefSeq" id="WP_041504538.1">
    <property type="nucleotide sequence ID" value="NZ_JPIT01000039.1"/>
</dbReference>
<dbReference type="EMBL" id="JPIU01000051">
    <property type="protein sequence ID" value="KIO42564.1"/>
    <property type="molecule type" value="Genomic_DNA"/>
</dbReference>
<dbReference type="PROSITE" id="PS51257">
    <property type="entry name" value="PROKAR_LIPOPROTEIN"/>
    <property type="match status" value="1"/>
</dbReference>
<dbReference type="OrthoDB" id="618659at2"/>
<protein>
    <submittedName>
        <fullName evidence="3">Uncharacterized protein</fullName>
    </submittedName>
</protein>